<organism evidence="2 3">
    <name type="scientific">Aphis glycines</name>
    <name type="common">Soybean aphid</name>
    <dbReference type="NCBI Taxonomy" id="307491"/>
    <lineage>
        <taxon>Eukaryota</taxon>
        <taxon>Metazoa</taxon>
        <taxon>Ecdysozoa</taxon>
        <taxon>Arthropoda</taxon>
        <taxon>Hexapoda</taxon>
        <taxon>Insecta</taxon>
        <taxon>Pterygota</taxon>
        <taxon>Neoptera</taxon>
        <taxon>Paraneoptera</taxon>
        <taxon>Hemiptera</taxon>
        <taxon>Sternorrhyncha</taxon>
        <taxon>Aphidomorpha</taxon>
        <taxon>Aphidoidea</taxon>
        <taxon>Aphididae</taxon>
        <taxon>Aphidini</taxon>
        <taxon>Aphis</taxon>
        <taxon>Aphis</taxon>
    </lineage>
</organism>
<comment type="caution">
    <text evidence="2">The sequence shown here is derived from an EMBL/GenBank/DDBJ whole genome shotgun (WGS) entry which is preliminary data.</text>
</comment>
<dbReference type="Proteomes" id="UP000475862">
    <property type="component" value="Unassembled WGS sequence"/>
</dbReference>
<keyword evidence="1" id="KW-0472">Membrane</keyword>
<feature type="transmembrane region" description="Helical" evidence="1">
    <location>
        <begin position="108"/>
        <end position="126"/>
    </location>
</feature>
<evidence type="ECO:0000256" key="1">
    <source>
        <dbReference type="SAM" id="Phobius"/>
    </source>
</evidence>
<keyword evidence="1" id="KW-1133">Transmembrane helix</keyword>
<dbReference type="AlphaFoldDB" id="A0A6G0TKG9"/>
<sequence length="184" mass="22195">MVHNMQLFHQYLCARVYNMCSKLHTLLDYFKLNVVLIFCTVNNINYVLNNFIFIFLRIISSLRIFKCQGKNCYLKKQITFINDFYLYKVENTINYISFIFVNFFSRNYYYFISCIFIFSYLIKTSMRTITITSKCFFFVLVCIDDLKKSTNIILNSKCAFSNRRKNDHGNDSHEEIELFYLIFC</sequence>
<accession>A0A6G0TKG9</accession>
<evidence type="ECO:0000313" key="2">
    <source>
        <dbReference type="EMBL" id="KAE9534482.1"/>
    </source>
</evidence>
<dbReference type="EMBL" id="VYZN01000028">
    <property type="protein sequence ID" value="KAE9534482.1"/>
    <property type="molecule type" value="Genomic_DNA"/>
</dbReference>
<protein>
    <submittedName>
        <fullName evidence="2">Uncharacterized protein</fullName>
    </submittedName>
</protein>
<name>A0A6G0TKG9_APHGL</name>
<reference evidence="2 3" key="1">
    <citation type="submission" date="2019-08" db="EMBL/GenBank/DDBJ databases">
        <title>The genome of the soybean aphid Biotype 1, its phylome, world population structure and adaptation to the North American continent.</title>
        <authorList>
            <person name="Giordano R."/>
            <person name="Donthu R.K."/>
            <person name="Hernandez A.G."/>
            <person name="Wright C.L."/>
            <person name="Zimin A.V."/>
        </authorList>
    </citation>
    <scope>NUCLEOTIDE SEQUENCE [LARGE SCALE GENOMIC DNA]</scope>
    <source>
        <tissue evidence="2">Whole aphids</tissue>
    </source>
</reference>
<gene>
    <name evidence="2" type="ORF">AGLY_008572</name>
</gene>
<proteinExistence type="predicted"/>
<keyword evidence="1" id="KW-0812">Transmembrane</keyword>
<evidence type="ECO:0000313" key="3">
    <source>
        <dbReference type="Proteomes" id="UP000475862"/>
    </source>
</evidence>
<feature type="transmembrane region" description="Helical" evidence="1">
    <location>
        <begin position="34"/>
        <end position="56"/>
    </location>
</feature>
<keyword evidence="3" id="KW-1185">Reference proteome</keyword>